<feature type="domain" description="GST C-terminal" evidence="7">
    <location>
        <begin position="80"/>
        <end position="198"/>
    </location>
</feature>
<accession>A0A8D0G8W1</accession>
<keyword evidence="9" id="KW-1185">Reference proteome</keyword>
<dbReference type="AlphaFoldDB" id="A0A8D0G8W1"/>
<dbReference type="InterPro" id="IPR010987">
    <property type="entry name" value="Glutathione-S-Trfase_C-like"/>
</dbReference>
<dbReference type="GO" id="GO:0004364">
    <property type="term" value="F:glutathione transferase activity"/>
    <property type="evidence" value="ECO:0007669"/>
    <property type="project" value="UniProtKB-EC"/>
</dbReference>
<dbReference type="SUPFAM" id="SSF47616">
    <property type="entry name" value="GST C-terminal domain-like"/>
    <property type="match status" value="1"/>
</dbReference>
<dbReference type="PROSITE" id="PS50404">
    <property type="entry name" value="GST_NTER"/>
    <property type="match status" value="1"/>
</dbReference>
<dbReference type="Ensembl" id="ENSSPUT00000001927.1">
    <property type="protein sequence ID" value="ENSSPUP00000001828.1"/>
    <property type="gene ID" value="ENSSPUG00000001372.1"/>
</dbReference>
<feature type="domain" description="GST N-terminal" evidence="6">
    <location>
        <begin position="1"/>
        <end position="78"/>
    </location>
</feature>
<dbReference type="Gene3D" id="3.40.30.10">
    <property type="entry name" value="Glutaredoxin"/>
    <property type="match status" value="1"/>
</dbReference>
<keyword evidence="3" id="KW-0963">Cytoplasm</keyword>
<comment type="similarity">
    <text evidence="2 5">Belongs to the GST superfamily. Mu family.</text>
</comment>
<dbReference type="GO" id="GO:0018916">
    <property type="term" value="P:nitrobenzene metabolic process"/>
    <property type="evidence" value="ECO:0007669"/>
    <property type="project" value="Ensembl"/>
</dbReference>
<evidence type="ECO:0000256" key="4">
    <source>
        <dbReference type="ARBA" id="ARBA00022679"/>
    </source>
</evidence>
<gene>
    <name evidence="8" type="primary">GSTM4</name>
</gene>
<evidence type="ECO:0000259" key="6">
    <source>
        <dbReference type="PROSITE" id="PS50404"/>
    </source>
</evidence>
<dbReference type="GO" id="GO:0042178">
    <property type="term" value="P:xenobiotic catabolic process"/>
    <property type="evidence" value="ECO:0007669"/>
    <property type="project" value="Ensembl"/>
</dbReference>
<dbReference type="PANTHER" id="PTHR11571:SF133">
    <property type="entry name" value="GLUTATHIONE S-TRANSFERASE MU 3"/>
    <property type="match status" value="1"/>
</dbReference>
<dbReference type="GO" id="GO:0006749">
    <property type="term" value="P:glutathione metabolic process"/>
    <property type="evidence" value="ECO:0007669"/>
    <property type="project" value="Ensembl"/>
</dbReference>
<evidence type="ECO:0000256" key="5">
    <source>
        <dbReference type="RuleBase" id="RU003494"/>
    </source>
</evidence>
<dbReference type="InterPro" id="IPR003081">
    <property type="entry name" value="GST_mu"/>
</dbReference>
<dbReference type="InterPro" id="IPR036282">
    <property type="entry name" value="Glutathione-S-Trfase_C_sf"/>
</dbReference>
<dbReference type="SUPFAM" id="SSF52833">
    <property type="entry name" value="Thioredoxin-like"/>
    <property type="match status" value="1"/>
</dbReference>
<dbReference type="CDD" id="cd03209">
    <property type="entry name" value="GST_C_Mu"/>
    <property type="match status" value="1"/>
</dbReference>
<dbReference type="Gene3D" id="1.20.1050.10">
    <property type="match status" value="1"/>
</dbReference>
<dbReference type="SFLD" id="SFLDS00019">
    <property type="entry name" value="Glutathione_Transferase_(cytos"/>
    <property type="match status" value="1"/>
</dbReference>
<evidence type="ECO:0000256" key="2">
    <source>
        <dbReference type="ARBA" id="ARBA00005861"/>
    </source>
</evidence>
<dbReference type="InterPro" id="IPR004046">
    <property type="entry name" value="GST_C"/>
</dbReference>
<evidence type="ECO:0000313" key="8">
    <source>
        <dbReference type="Ensembl" id="ENSSPUP00000001828.1"/>
    </source>
</evidence>
<evidence type="ECO:0000256" key="1">
    <source>
        <dbReference type="ARBA" id="ARBA00004496"/>
    </source>
</evidence>
<comment type="subcellular location">
    <subcellularLocation>
        <location evidence="1">Cytoplasm</location>
    </subcellularLocation>
</comment>
<dbReference type="InterPro" id="IPR050213">
    <property type="entry name" value="GST_superfamily"/>
</dbReference>
<dbReference type="GO" id="GO:0042803">
    <property type="term" value="F:protein homodimerization activity"/>
    <property type="evidence" value="ECO:0007669"/>
    <property type="project" value="Ensembl"/>
</dbReference>
<protein>
    <recommendedName>
        <fullName evidence="5">Glutathione S-transferase</fullName>
        <ecNumber evidence="5">2.5.1.18</ecNumber>
    </recommendedName>
</protein>
<comment type="catalytic activity">
    <reaction evidence="5">
        <text>RX + glutathione = an S-substituted glutathione + a halide anion + H(+)</text>
        <dbReference type="Rhea" id="RHEA:16437"/>
        <dbReference type="ChEBI" id="CHEBI:15378"/>
        <dbReference type="ChEBI" id="CHEBI:16042"/>
        <dbReference type="ChEBI" id="CHEBI:17792"/>
        <dbReference type="ChEBI" id="CHEBI:57925"/>
        <dbReference type="ChEBI" id="CHEBI:90779"/>
        <dbReference type="EC" id="2.5.1.18"/>
    </reaction>
</comment>
<dbReference type="OMA" id="AMICYIP"/>
<evidence type="ECO:0000256" key="3">
    <source>
        <dbReference type="ARBA" id="ARBA00022490"/>
    </source>
</evidence>
<dbReference type="Pfam" id="PF00043">
    <property type="entry name" value="GST_C"/>
    <property type="match status" value="1"/>
</dbReference>
<dbReference type="PRINTS" id="PR01267">
    <property type="entry name" value="GSTRNSFRASEM"/>
</dbReference>
<name>A0A8D0G8W1_SPHPU</name>
<evidence type="ECO:0000259" key="7">
    <source>
        <dbReference type="PROSITE" id="PS50405"/>
    </source>
</evidence>
<dbReference type="GeneTree" id="ENSGT00940000154679"/>
<evidence type="ECO:0000313" key="9">
    <source>
        <dbReference type="Proteomes" id="UP000694392"/>
    </source>
</evidence>
<dbReference type="GO" id="GO:0005829">
    <property type="term" value="C:cytosol"/>
    <property type="evidence" value="ECO:0007669"/>
    <property type="project" value="Ensembl"/>
</dbReference>
<sequence length="219" mass="25493">MLLEYTGTPYEDYLYAGGAFMVSVFLAAAEYEKSQWTKDRTVLGLDFPNLPYLIDGPIKITQSNAILRHIARKHRLCGEIEEEMVRVDMLENQVMDFRMSLVRVCHDPDFEKLKPEYLEQLPGQLKLFSQFLGQRKWFAGKNLTYADFLVYDILEVNCMFEPKCLDQFQNLKDFLVHVESLPRIAAFLNSDRVISTPVFMKMAKWGNKETLAEARNLED</sequence>
<dbReference type="InterPro" id="IPR004045">
    <property type="entry name" value="Glutathione_S-Trfase_N"/>
</dbReference>
<reference evidence="8" key="2">
    <citation type="submission" date="2025-09" db="UniProtKB">
        <authorList>
            <consortium name="Ensembl"/>
        </authorList>
    </citation>
    <scope>IDENTIFICATION</scope>
</reference>
<dbReference type="InterPro" id="IPR040079">
    <property type="entry name" value="Glutathione_S-Trfase"/>
</dbReference>
<dbReference type="PANTHER" id="PTHR11571">
    <property type="entry name" value="GLUTATHIONE S-TRANSFERASE"/>
    <property type="match status" value="1"/>
</dbReference>
<dbReference type="PROSITE" id="PS50405">
    <property type="entry name" value="GST_CTER"/>
    <property type="match status" value="1"/>
</dbReference>
<dbReference type="GO" id="GO:0042759">
    <property type="term" value="P:long-chain fatty acid biosynthetic process"/>
    <property type="evidence" value="ECO:0007669"/>
    <property type="project" value="Ensembl"/>
</dbReference>
<dbReference type="GO" id="GO:0019899">
    <property type="term" value="F:enzyme binding"/>
    <property type="evidence" value="ECO:0007669"/>
    <property type="project" value="Ensembl"/>
</dbReference>
<dbReference type="EC" id="2.5.1.18" evidence="5"/>
<organism evidence="8 9">
    <name type="scientific">Sphenodon punctatus</name>
    <name type="common">Tuatara</name>
    <name type="synonym">Hatteria punctata</name>
    <dbReference type="NCBI Taxonomy" id="8508"/>
    <lineage>
        <taxon>Eukaryota</taxon>
        <taxon>Metazoa</taxon>
        <taxon>Chordata</taxon>
        <taxon>Craniata</taxon>
        <taxon>Vertebrata</taxon>
        <taxon>Euteleostomi</taxon>
        <taxon>Lepidosauria</taxon>
        <taxon>Sphenodontia</taxon>
        <taxon>Sphenodontidae</taxon>
        <taxon>Sphenodon</taxon>
    </lineage>
</organism>
<dbReference type="GO" id="GO:0004464">
    <property type="term" value="F:leukotriene-C4 synthase activity"/>
    <property type="evidence" value="ECO:0007669"/>
    <property type="project" value="Ensembl"/>
</dbReference>
<dbReference type="GO" id="GO:0043295">
    <property type="term" value="F:glutathione binding"/>
    <property type="evidence" value="ECO:0007669"/>
    <property type="project" value="Ensembl"/>
</dbReference>
<dbReference type="Pfam" id="PF02798">
    <property type="entry name" value="GST_N"/>
    <property type="match status" value="1"/>
</dbReference>
<dbReference type="FunFam" id="1.20.1050.10:FF:000003">
    <property type="entry name" value="Glutathione S-transferase 2"/>
    <property type="match status" value="1"/>
</dbReference>
<proteinExistence type="inferred from homology"/>
<reference evidence="8" key="1">
    <citation type="submission" date="2025-08" db="UniProtKB">
        <authorList>
            <consortium name="Ensembl"/>
        </authorList>
    </citation>
    <scope>IDENTIFICATION</scope>
</reference>
<dbReference type="InterPro" id="IPR036249">
    <property type="entry name" value="Thioredoxin-like_sf"/>
</dbReference>
<dbReference type="Proteomes" id="UP000694392">
    <property type="component" value="Unplaced"/>
</dbReference>
<keyword evidence="4 5" id="KW-0808">Transferase</keyword>